<organism evidence="3 4">
    <name type="scientific">Penicillium subrubescens</name>
    <dbReference type="NCBI Taxonomy" id="1316194"/>
    <lineage>
        <taxon>Eukaryota</taxon>
        <taxon>Fungi</taxon>
        <taxon>Dikarya</taxon>
        <taxon>Ascomycota</taxon>
        <taxon>Pezizomycotina</taxon>
        <taxon>Eurotiomycetes</taxon>
        <taxon>Eurotiomycetidae</taxon>
        <taxon>Eurotiales</taxon>
        <taxon>Aspergillaceae</taxon>
        <taxon>Penicillium</taxon>
    </lineage>
</organism>
<feature type="region of interest" description="Disordered" evidence="1">
    <location>
        <begin position="236"/>
        <end position="274"/>
    </location>
</feature>
<evidence type="ECO:0000313" key="4">
    <source>
        <dbReference type="Proteomes" id="UP000186955"/>
    </source>
</evidence>
<dbReference type="EMBL" id="MNBE01000362">
    <property type="protein sequence ID" value="OKP10303.1"/>
    <property type="molecule type" value="Genomic_DNA"/>
</dbReference>
<dbReference type="InterPro" id="IPR054722">
    <property type="entry name" value="PolX-like_BBD"/>
</dbReference>
<evidence type="ECO:0000313" key="3">
    <source>
        <dbReference type="EMBL" id="OKP10303.1"/>
    </source>
</evidence>
<feature type="region of interest" description="Disordered" evidence="1">
    <location>
        <begin position="485"/>
        <end position="515"/>
    </location>
</feature>
<protein>
    <recommendedName>
        <fullName evidence="2">Retrovirus-related Pol polyprotein from transposon TNT 1-94-like beta-barrel domain-containing protein</fullName>
    </recommendedName>
</protein>
<gene>
    <name evidence="3" type="ORF">PENSUB_4271</name>
</gene>
<dbReference type="Proteomes" id="UP000186955">
    <property type="component" value="Unassembled WGS sequence"/>
</dbReference>
<sequence>MDPNLRIDDTHSQAVVDREEALIEKELQKLRRSIKDRWTPKPTTLNLTNFISWRTNILKDAAFIKAHGISARDILTKGQQQPPDFYGRLKREIWRAMDDALHARILQSLSVDVHNILPSELAENAATLWASVVTNFGMTRAQERYNLLRDMCALKLEGSDYMAYQTQWLHYMATLRNLSVTVEDVMHDMFLLGLGNWQSQFVKTKLDEFFASGGNGEPIVNLNLKQLMTALQYRANTQDPRKKGQPPTPNGSTPTSIERPRTPEKSDSDRPPKLKPRCDYCLSSRAIHETARCWCKHPDQAPTTWLSDYADFVRRTRERNGDPIPDIPGLTADMQAQAKASISAGSLQSANWYLDTCASYHVVSDRKLFTSYAPLGRHGEGVRSIWGDMRHPIGIGTVDMKLDGMTITLKDVRYIPGADSHLVSEAGSHDQGFTIGKSPVSPFHYTLEDSSNQRFFAVRDSNHIYKLTGNEPAEVSTQTFATVGASSTTTTTSSSSSSSSISSTSAPSAISAPSATSATSALSISPDIYLTSDEPITSGGEQQLIDALYLYNQPGSRVMITRDKTQPPCRIGLQANDQPDSYWREGHGSQRLPEAAG</sequence>
<feature type="compositionally biased region" description="Basic and acidic residues" evidence="1">
    <location>
        <begin position="258"/>
        <end position="274"/>
    </location>
</feature>
<dbReference type="Pfam" id="PF22936">
    <property type="entry name" value="Pol_BBD"/>
    <property type="match status" value="1"/>
</dbReference>
<reference evidence="3 4" key="1">
    <citation type="submission" date="2016-10" db="EMBL/GenBank/DDBJ databases">
        <title>Genome sequence of the ascomycete fungus Penicillium subrubescens.</title>
        <authorList>
            <person name="De Vries R.P."/>
            <person name="Peng M."/>
            <person name="Dilokpimol A."/>
            <person name="Hilden K."/>
            <person name="Makela M.R."/>
            <person name="Grigoriev I."/>
            <person name="Riley R."/>
            <person name="Granchi Z."/>
        </authorList>
    </citation>
    <scope>NUCLEOTIDE SEQUENCE [LARGE SCALE GENOMIC DNA]</scope>
    <source>
        <strain evidence="3 4">CBS 132785</strain>
    </source>
</reference>
<name>A0A1Q5UCW0_9EURO</name>
<dbReference type="STRING" id="1316194.A0A1Q5UCW0"/>
<accession>A0A1Q5UCW0</accession>
<proteinExistence type="predicted"/>
<comment type="caution">
    <text evidence="3">The sequence shown here is derived from an EMBL/GenBank/DDBJ whole genome shotgun (WGS) entry which is preliminary data.</text>
</comment>
<feature type="region of interest" description="Disordered" evidence="1">
    <location>
        <begin position="574"/>
        <end position="597"/>
    </location>
</feature>
<evidence type="ECO:0000259" key="2">
    <source>
        <dbReference type="Pfam" id="PF22936"/>
    </source>
</evidence>
<dbReference type="AlphaFoldDB" id="A0A1Q5UCW0"/>
<keyword evidence="4" id="KW-1185">Reference proteome</keyword>
<feature type="domain" description="Retrovirus-related Pol polyprotein from transposon TNT 1-94-like beta-barrel" evidence="2">
    <location>
        <begin position="352"/>
        <end position="432"/>
    </location>
</feature>
<evidence type="ECO:0000256" key="1">
    <source>
        <dbReference type="SAM" id="MobiDB-lite"/>
    </source>
</evidence>